<proteinExistence type="predicted"/>
<dbReference type="EMBL" id="CP001650">
    <property type="protein sequence ID" value="ADF54427.1"/>
    <property type="molecule type" value="Genomic_DNA"/>
</dbReference>
<dbReference type="STRING" id="655815.ZPR_4123"/>
<dbReference type="RefSeq" id="WP_013073505.1">
    <property type="nucleotide sequence ID" value="NC_014041.1"/>
</dbReference>
<dbReference type="AlphaFoldDB" id="D5BAA1"/>
<dbReference type="KEGG" id="zpr:ZPR_4123"/>
<dbReference type="Proteomes" id="UP000001654">
    <property type="component" value="Chromosome"/>
</dbReference>
<sequence>MKTYPAYKDSGVDWLGKIPKHWEIRRLGSRFKERIKYQILITLLYQ</sequence>
<evidence type="ECO:0008006" key="3">
    <source>
        <dbReference type="Google" id="ProtNLM"/>
    </source>
</evidence>
<keyword evidence="2" id="KW-1185">Reference proteome</keyword>
<gene>
    <name evidence="1" type="ordered locus">ZPR_4123</name>
</gene>
<protein>
    <recommendedName>
        <fullName evidence="3">Restriction endonuclease subunit S</fullName>
    </recommendedName>
</protein>
<evidence type="ECO:0000313" key="1">
    <source>
        <dbReference type="EMBL" id="ADF54427.1"/>
    </source>
</evidence>
<evidence type="ECO:0000313" key="2">
    <source>
        <dbReference type="Proteomes" id="UP000001654"/>
    </source>
</evidence>
<reference evidence="1 2" key="1">
    <citation type="journal article" date="2010" name="BMC Genomics">
        <title>The complete genome of Zunongwangia profunda SM-A87 reveals its adaptation to the deep-sea environment and ecological role in sedimentary organic nitrogen degradation.</title>
        <authorList>
            <person name="Qin Q.L."/>
            <person name="Zhang X.Y."/>
            <person name="Wang X.M."/>
            <person name="Liu G.M."/>
            <person name="Chen X.L."/>
            <person name="Xie B.B."/>
            <person name="Dang H.Y."/>
            <person name="Zhou B.C."/>
            <person name="Yu J."/>
            <person name="Zhang Y.Z."/>
        </authorList>
    </citation>
    <scope>NUCLEOTIDE SEQUENCE [LARGE SCALE GENOMIC DNA]</scope>
    <source>
        <strain evidence="2">DSM 18752 / CCTCC AB 206139 / SM-A87</strain>
    </source>
</reference>
<dbReference type="SUPFAM" id="SSF116734">
    <property type="entry name" value="DNA methylase specificity domain"/>
    <property type="match status" value="1"/>
</dbReference>
<dbReference type="HOGENOM" id="CLU_3190982_0_0_10"/>
<organism evidence="1 2">
    <name type="scientific">Zunongwangia profunda (strain DSM 18752 / CCTCC AB 206139 / SM-A87)</name>
    <name type="common">Wangia profunda</name>
    <dbReference type="NCBI Taxonomy" id="655815"/>
    <lineage>
        <taxon>Bacteria</taxon>
        <taxon>Pseudomonadati</taxon>
        <taxon>Bacteroidota</taxon>
        <taxon>Flavobacteriia</taxon>
        <taxon>Flavobacteriales</taxon>
        <taxon>Flavobacteriaceae</taxon>
        <taxon>Zunongwangia</taxon>
    </lineage>
</organism>
<name>D5BAA1_ZUNPS</name>
<accession>D5BAA1</accession>